<dbReference type="GeneID" id="17263391"/>
<keyword evidence="2" id="KW-1133">Transmembrane helix</keyword>
<evidence type="ECO:0000256" key="2">
    <source>
        <dbReference type="SAM" id="Phobius"/>
    </source>
</evidence>
<dbReference type="EnsemblProtists" id="EOD17242">
    <property type="protein sequence ID" value="EOD17242"/>
    <property type="gene ID" value="EMIHUDRAFT_244258"/>
</dbReference>
<dbReference type="Gene3D" id="3.40.50.2000">
    <property type="entry name" value="Glycogen Phosphorylase B"/>
    <property type="match status" value="1"/>
</dbReference>
<evidence type="ECO:0008006" key="5">
    <source>
        <dbReference type="Google" id="ProtNLM"/>
    </source>
</evidence>
<evidence type="ECO:0000313" key="3">
    <source>
        <dbReference type="EnsemblProtists" id="EOD17242"/>
    </source>
</evidence>
<dbReference type="HOGENOM" id="CLU_597776_0_0_1"/>
<keyword evidence="4" id="KW-1185">Reference proteome</keyword>
<name>A0A0D3J157_EMIH1</name>
<reference evidence="3" key="2">
    <citation type="submission" date="2024-10" db="UniProtKB">
        <authorList>
            <consortium name="EnsemblProtists"/>
        </authorList>
    </citation>
    <scope>IDENTIFICATION</scope>
</reference>
<sequence length="458" mass="50430">MQFAVSLGPLVHSAFCICILHRVQFTALGLILHSAFCICICIGYQFTALGPLLHSAFCICILHRCTALGPILHSAFCICILHRVQFTALGPKRGPAGGCCVRNPGRVAPLALLRRMQDAECRMQNQAQCKAVSELHPVQDADAEFYNIPRSLSDSDVVETFDIGYTVEACVWGLKEPRASGFDGDEVYNLLLRHGWMVTAGFLGLFVRVFTYLFRSRIVGGLVRLWSEAPPDLIVSFVPFFNSHMRDALETVNPNATLITVVTDFASSAEHPWVDERRRGGAHGELAQPEEEERDEPEEDACGALLGRPQEPRRALVSFGAMPPMRVEAVVDALKRRWPALEVRDHMRRTDMVIGKPGPGTVSEALASGAAFVSERRGVMAQEKKVLEWVEEVGAGVVVDDLSSPPADLCEAVRRCHPTVRARAEANRAVFEVRDLVMRCLELDVSQTLLGAASEGTW</sequence>
<organism evidence="3 4">
    <name type="scientific">Emiliania huxleyi (strain CCMP1516)</name>
    <dbReference type="NCBI Taxonomy" id="280463"/>
    <lineage>
        <taxon>Eukaryota</taxon>
        <taxon>Haptista</taxon>
        <taxon>Haptophyta</taxon>
        <taxon>Prymnesiophyceae</taxon>
        <taxon>Isochrysidales</taxon>
        <taxon>Noelaerhabdaceae</taxon>
        <taxon>Emiliania</taxon>
    </lineage>
</organism>
<dbReference type="eggNOG" id="ENOG502SU9I">
    <property type="taxonomic scope" value="Eukaryota"/>
</dbReference>
<dbReference type="Proteomes" id="UP000013827">
    <property type="component" value="Unassembled WGS sequence"/>
</dbReference>
<dbReference type="SUPFAM" id="SSF53756">
    <property type="entry name" value="UDP-Glycosyltransferase/glycogen phosphorylase"/>
    <property type="match status" value="1"/>
</dbReference>
<evidence type="ECO:0000256" key="1">
    <source>
        <dbReference type="SAM" id="MobiDB-lite"/>
    </source>
</evidence>
<proteinExistence type="predicted"/>
<evidence type="ECO:0000313" key="4">
    <source>
        <dbReference type="Proteomes" id="UP000013827"/>
    </source>
</evidence>
<feature type="transmembrane region" description="Helical" evidence="2">
    <location>
        <begin position="26"/>
        <end position="49"/>
    </location>
</feature>
<feature type="region of interest" description="Disordered" evidence="1">
    <location>
        <begin position="276"/>
        <end position="299"/>
    </location>
</feature>
<keyword evidence="2" id="KW-0812">Transmembrane</keyword>
<reference evidence="4" key="1">
    <citation type="journal article" date="2013" name="Nature">
        <title>Pan genome of the phytoplankton Emiliania underpins its global distribution.</title>
        <authorList>
            <person name="Read B.A."/>
            <person name="Kegel J."/>
            <person name="Klute M.J."/>
            <person name="Kuo A."/>
            <person name="Lefebvre S.C."/>
            <person name="Maumus F."/>
            <person name="Mayer C."/>
            <person name="Miller J."/>
            <person name="Monier A."/>
            <person name="Salamov A."/>
            <person name="Young J."/>
            <person name="Aguilar M."/>
            <person name="Claverie J.M."/>
            <person name="Frickenhaus S."/>
            <person name="Gonzalez K."/>
            <person name="Herman E.K."/>
            <person name="Lin Y.C."/>
            <person name="Napier J."/>
            <person name="Ogata H."/>
            <person name="Sarno A.F."/>
            <person name="Shmutz J."/>
            <person name="Schroeder D."/>
            <person name="de Vargas C."/>
            <person name="Verret F."/>
            <person name="von Dassow P."/>
            <person name="Valentin K."/>
            <person name="Van de Peer Y."/>
            <person name="Wheeler G."/>
            <person name="Dacks J.B."/>
            <person name="Delwiche C.F."/>
            <person name="Dyhrman S.T."/>
            <person name="Glockner G."/>
            <person name="John U."/>
            <person name="Richards T."/>
            <person name="Worden A.Z."/>
            <person name="Zhang X."/>
            <person name="Grigoriev I.V."/>
            <person name="Allen A.E."/>
            <person name="Bidle K."/>
            <person name="Borodovsky M."/>
            <person name="Bowler C."/>
            <person name="Brownlee C."/>
            <person name="Cock J.M."/>
            <person name="Elias M."/>
            <person name="Gladyshev V.N."/>
            <person name="Groth M."/>
            <person name="Guda C."/>
            <person name="Hadaegh A."/>
            <person name="Iglesias-Rodriguez M.D."/>
            <person name="Jenkins J."/>
            <person name="Jones B.M."/>
            <person name="Lawson T."/>
            <person name="Leese F."/>
            <person name="Lindquist E."/>
            <person name="Lobanov A."/>
            <person name="Lomsadze A."/>
            <person name="Malik S.B."/>
            <person name="Marsh M.E."/>
            <person name="Mackinder L."/>
            <person name="Mock T."/>
            <person name="Mueller-Roeber B."/>
            <person name="Pagarete A."/>
            <person name="Parker M."/>
            <person name="Probert I."/>
            <person name="Quesneville H."/>
            <person name="Raines C."/>
            <person name="Rensing S.A."/>
            <person name="Riano-Pachon D.M."/>
            <person name="Richier S."/>
            <person name="Rokitta S."/>
            <person name="Shiraiwa Y."/>
            <person name="Soanes D.M."/>
            <person name="van der Giezen M."/>
            <person name="Wahlund T.M."/>
            <person name="Williams B."/>
            <person name="Wilson W."/>
            <person name="Wolfe G."/>
            <person name="Wurch L.L."/>
        </authorList>
    </citation>
    <scope>NUCLEOTIDE SEQUENCE</scope>
</reference>
<dbReference type="KEGG" id="ehx:EMIHUDRAFT_244258"/>
<dbReference type="PaxDb" id="2903-EOD17242"/>
<protein>
    <recommendedName>
        <fullName evidence="5">Glycosyl transferase family 1 domain-containing protein</fullName>
    </recommendedName>
</protein>
<dbReference type="AlphaFoldDB" id="A0A0D3J157"/>
<feature type="compositionally biased region" description="Acidic residues" evidence="1">
    <location>
        <begin position="288"/>
        <end position="299"/>
    </location>
</feature>
<keyword evidence="2" id="KW-0472">Membrane</keyword>
<dbReference type="RefSeq" id="XP_005769671.1">
    <property type="nucleotide sequence ID" value="XM_005769614.1"/>
</dbReference>
<accession>A0A0D3J157</accession>